<proteinExistence type="predicted"/>
<reference evidence="2" key="1">
    <citation type="journal article" date="2006" name="PLoS Biol.">
        <title>Macronuclear genome sequence of the ciliate Tetrahymena thermophila, a model eukaryote.</title>
        <authorList>
            <person name="Eisen J.A."/>
            <person name="Coyne R.S."/>
            <person name="Wu M."/>
            <person name="Wu D."/>
            <person name="Thiagarajan M."/>
            <person name="Wortman J.R."/>
            <person name="Badger J.H."/>
            <person name="Ren Q."/>
            <person name="Amedeo P."/>
            <person name="Jones K.M."/>
            <person name="Tallon L.J."/>
            <person name="Delcher A.L."/>
            <person name="Salzberg S.L."/>
            <person name="Silva J.C."/>
            <person name="Haas B.J."/>
            <person name="Majoros W.H."/>
            <person name="Farzad M."/>
            <person name="Carlton J.M."/>
            <person name="Smith R.K. Jr."/>
            <person name="Garg J."/>
            <person name="Pearlman R.E."/>
            <person name="Karrer K.M."/>
            <person name="Sun L."/>
            <person name="Manning G."/>
            <person name="Elde N.C."/>
            <person name="Turkewitz A.P."/>
            <person name="Asai D.J."/>
            <person name="Wilkes D.E."/>
            <person name="Wang Y."/>
            <person name="Cai H."/>
            <person name="Collins K."/>
            <person name="Stewart B.A."/>
            <person name="Lee S.R."/>
            <person name="Wilamowska K."/>
            <person name="Weinberg Z."/>
            <person name="Ruzzo W.L."/>
            <person name="Wloga D."/>
            <person name="Gaertig J."/>
            <person name="Frankel J."/>
            <person name="Tsao C.-C."/>
            <person name="Gorovsky M.A."/>
            <person name="Keeling P.J."/>
            <person name="Waller R.F."/>
            <person name="Patron N.J."/>
            <person name="Cherry J.M."/>
            <person name="Stover N.A."/>
            <person name="Krieger C.J."/>
            <person name="del Toro C."/>
            <person name="Ryder H.F."/>
            <person name="Williamson S.C."/>
            <person name="Barbeau R.A."/>
            <person name="Hamilton E.P."/>
            <person name="Orias E."/>
        </authorList>
    </citation>
    <scope>NUCLEOTIDE SEQUENCE [LARGE SCALE GENOMIC DNA]</scope>
    <source>
        <strain evidence="2">SB210</strain>
    </source>
</reference>
<evidence type="ECO:0000313" key="1">
    <source>
        <dbReference type="EMBL" id="EWS73361.1"/>
    </source>
</evidence>
<dbReference type="GeneID" id="24441010"/>
<protein>
    <submittedName>
        <fullName evidence="1">Uncharacterized protein</fullName>
    </submittedName>
</protein>
<dbReference type="InParanoid" id="W7XGQ0"/>
<dbReference type="AlphaFoldDB" id="W7XGQ0"/>
<dbReference type="RefSeq" id="XP_012654094.1">
    <property type="nucleotide sequence ID" value="XM_012798640.1"/>
</dbReference>
<evidence type="ECO:0000313" key="2">
    <source>
        <dbReference type="Proteomes" id="UP000009168"/>
    </source>
</evidence>
<accession>W7XGQ0</accession>
<sequence>MTKNKQDIIKLDFLIYLLILRYKSKQKFILKKIKAIKKIIQKQTRQKQKLAETKLWVNIQVNPNKLKIFQSKTNLSLKDTWINNKKYKHILQSIRDMFRYKFIISVKKKIYKDFKKLSRHQKKQKMKDLSKKQLKLFRVKAMEFMLLLPNAVMVIQKRCLKLLNSVISKF</sequence>
<keyword evidence="2" id="KW-1185">Reference proteome</keyword>
<organism evidence="1 2">
    <name type="scientific">Tetrahymena thermophila (strain SB210)</name>
    <dbReference type="NCBI Taxonomy" id="312017"/>
    <lineage>
        <taxon>Eukaryota</taxon>
        <taxon>Sar</taxon>
        <taxon>Alveolata</taxon>
        <taxon>Ciliophora</taxon>
        <taxon>Intramacronucleata</taxon>
        <taxon>Oligohymenophorea</taxon>
        <taxon>Hymenostomatida</taxon>
        <taxon>Tetrahymenina</taxon>
        <taxon>Tetrahymenidae</taxon>
        <taxon>Tetrahymena</taxon>
    </lineage>
</organism>
<dbReference type="Proteomes" id="UP000009168">
    <property type="component" value="Unassembled WGS sequence"/>
</dbReference>
<gene>
    <name evidence="1" type="ORF">TTHERM_000889080</name>
</gene>
<dbReference type="KEGG" id="tet:TTHERM_000889080"/>
<dbReference type="EMBL" id="GG662629">
    <property type="protein sequence ID" value="EWS73361.1"/>
    <property type="molecule type" value="Genomic_DNA"/>
</dbReference>
<name>W7XGQ0_TETTS</name>